<evidence type="ECO:0000313" key="2">
    <source>
        <dbReference type="Proteomes" id="UP000625780"/>
    </source>
</evidence>
<proteinExistence type="predicted"/>
<reference evidence="2" key="1">
    <citation type="journal article" date="2019" name="Int. J. Syst. Evol. Microbiol.">
        <title>The Global Catalogue of Microorganisms (GCM) 10K type strain sequencing project: providing services to taxonomists for standard genome sequencing and annotation.</title>
        <authorList>
            <consortium name="The Broad Institute Genomics Platform"/>
            <consortium name="The Broad Institute Genome Sequencing Center for Infectious Disease"/>
            <person name="Wu L."/>
            <person name="Ma J."/>
        </authorList>
    </citation>
    <scope>NUCLEOTIDE SEQUENCE [LARGE SCALE GENOMIC DNA]</scope>
    <source>
        <strain evidence="2">CGMCC 1.12606</strain>
    </source>
</reference>
<comment type="caution">
    <text evidence="1">The sequence shown here is derived from an EMBL/GenBank/DDBJ whole genome shotgun (WGS) entry which is preliminary data.</text>
</comment>
<keyword evidence="2" id="KW-1185">Reference proteome</keyword>
<name>A0ABQ1QQQ5_9FLAO</name>
<organism evidence="1 2">
    <name type="scientific">Muriicola marianensis</name>
    <dbReference type="NCBI Taxonomy" id="1324801"/>
    <lineage>
        <taxon>Bacteria</taxon>
        <taxon>Pseudomonadati</taxon>
        <taxon>Bacteroidota</taxon>
        <taxon>Flavobacteriia</taxon>
        <taxon>Flavobacteriales</taxon>
        <taxon>Flavobacteriaceae</taxon>
        <taxon>Muriicola</taxon>
    </lineage>
</organism>
<sequence>MAHSSKKTKLFISSCREGKKEVLGVPSLIRQLEKEYFSSITIRNSTVCCEENNLVVEMKCPMNLHEVLFHMQQGTWGSCGPNQVSTGLPLLNKYMQDIRELNGAFIDVEELSIHLKDCTITIKKIAPESVENQLDTILTVLAENYMHITRDLSATPMEIFVPVYEEVETEDAILRLVGPNSISDQGYYFYWGLYFEEEEEGLIYDLKNKVIIPGDLDLFNL</sequence>
<gene>
    <name evidence="1" type="ORF">GCM10011361_00690</name>
</gene>
<accession>A0ABQ1QQQ5</accession>
<dbReference type="Proteomes" id="UP000625780">
    <property type="component" value="Unassembled WGS sequence"/>
</dbReference>
<dbReference type="EMBL" id="BMFH01000001">
    <property type="protein sequence ID" value="GGD37528.1"/>
    <property type="molecule type" value="Genomic_DNA"/>
</dbReference>
<protein>
    <submittedName>
        <fullName evidence="1">Uncharacterized protein</fullName>
    </submittedName>
</protein>
<evidence type="ECO:0000313" key="1">
    <source>
        <dbReference type="EMBL" id="GGD37528.1"/>
    </source>
</evidence>
<dbReference type="RefSeq" id="WP_188368719.1">
    <property type="nucleotide sequence ID" value="NZ_BMFH01000001.1"/>
</dbReference>